<dbReference type="RefSeq" id="WP_023948974.1">
    <property type="nucleotide sequence ID" value="NZ_AYSV01000007.1"/>
</dbReference>
<evidence type="ECO:0000313" key="3">
    <source>
        <dbReference type="Proteomes" id="UP000018766"/>
    </source>
</evidence>
<organism evidence="2 3">
    <name type="scientific">Pelistega indica</name>
    <dbReference type="NCBI Taxonomy" id="1414851"/>
    <lineage>
        <taxon>Bacteria</taxon>
        <taxon>Pseudomonadati</taxon>
        <taxon>Pseudomonadota</taxon>
        <taxon>Betaproteobacteria</taxon>
        <taxon>Burkholderiales</taxon>
        <taxon>Alcaligenaceae</taxon>
        <taxon>Pelistega</taxon>
    </lineage>
</organism>
<proteinExistence type="predicted"/>
<keyword evidence="3" id="KW-1185">Reference proteome</keyword>
<comment type="caution">
    <text evidence="2">The sequence shown here is derived from an EMBL/GenBank/DDBJ whole genome shotgun (WGS) entry which is preliminary data.</text>
</comment>
<accession>V8GB72</accession>
<sequence>MKSVRNLMSNRETEINAFFDLLDFMHQHNKRGLPTIFSNETSENPATFNLESQHLHMLTATAYLLLYNYVEAVVTQCLEALSKKIKTEQKSILEFTETIQKEWVVQKILPNDQSINVERIITRIINEFKTIHSQIDDLKISKGGGGNFDNEAIHKLCDRLCINFKTSRKISENLHRYKDYAFSEKKMSFMKEVRDFRNKLAHGELSFMELGRNCQIDRLNHTKQVIFDYMESFIDSVESHINEKGFLQS</sequence>
<name>V8GB72_9BURK</name>
<dbReference type="Proteomes" id="UP000018766">
    <property type="component" value="Unassembled WGS sequence"/>
</dbReference>
<evidence type="ECO:0000259" key="1">
    <source>
        <dbReference type="Pfam" id="PF18737"/>
    </source>
</evidence>
<protein>
    <recommendedName>
        <fullName evidence="1">MAE-28990/MAE-18760-like HEPN domain-containing protein</fullName>
    </recommendedName>
</protein>
<dbReference type="AlphaFoldDB" id="V8GB72"/>
<dbReference type="EMBL" id="AYSV01000007">
    <property type="protein sequence ID" value="ETD72982.1"/>
    <property type="molecule type" value="Genomic_DNA"/>
</dbReference>
<dbReference type="OrthoDB" id="571721at2"/>
<feature type="domain" description="MAE-28990/MAE-18760-like HEPN" evidence="1">
    <location>
        <begin position="8"/>
        <end position="244"/>
    </location>
</feature>
<evidence type="ECO:0000313" key="2">
    <source>
        <dbReference type="EMBL" id="ETD72982.1"/>
    </source>
</evidence>
<gene>
    <name evidence="2" type="ORF">V757_00965</name>
</gene>
<dbReference type="Pfam" id="PF18737">
    <property type="entry name" value="HEPN_MAE_28990"/>
    <property type="match status" value="1"/>
</dbReference>
<dbReference type="InterPro" id="IPR040788">
    <property type="entry name" value="HEPN_MAE_28990"/>
</dbReference>
<reference evidence="2 3" key="1">
    <citation type="submission" date="2013-11" db="EMBL/GenBank/DDBJ databases">
        <title>Genomic analysis of Pelistega sp. HM-7.</title>
        <authorList>
            <person name="Kumbhare S.V."/>
            <person name="Shetty S.A."/>
            <person name="Sharma O."/>
            <person name="Dhotre D.P."/>
        </authorList>
    </citation>
    <scope>NUCLEOTIDE SEQUENCE [LARGE SCALE GENOMIC DNA]</scope>
    <source>
        <strain evidence="2 3">HM-7</strain>
    </source>
</reference>